<reference evidence="1 2" key="1">
    <citation type="submission" date="2013-02" db="EMBL/GenBank/DDBJ databases">
        <title>The Genome Sequence of Acinetobacter sp. NIPH 758.</title>
        <authorList>
            <consortium name="The Broad Institute Genome Sequencing Platform"/>
            <consortium name="The Broad Institute Genome Sequencing Center for Infectious Disease"/>
            <person name="Cerqueira G."/>
            <person name="Feldgarden M."/>
            <person name="Courvalin P."/>
            <person name="Perichon B."/>
            <person name="Grillot-Courvalin C."/>
            <person name="Clermont D."/>
            <person name="Rocha E."/>
            <person name="Yoon E.-J."/>
            <person name="Nemec A."/>
            <person name="Walker B."/>
            <person name="Young S.K."/>
            <person name="Zeng Q."/>
            <person name="Gargeya S."/>
            <person name="Fitzgerald M."/>
            <person name="Haas B."/>
            <person name="Abouelleil A."/>
            <person name="Alvarado L."/>
            <person name="Arachchi H.M."/>
            <person name="Berlin A.M."/>
            <person name="Chapman S.B."/>
            <person name="Dewar J."/>
            <person name="Goldberg J."/>
            <person name="Griggs A."/>
            <person name="Gujja S."/>
            <person name="Hansen M."/>
            <person name="Howarth C."/>
            <person name="Imamovic A."/>
            <person name="Larimer J."/>
            <person name="McCowan C."/>
            <person name="Murphy C."/>
            <person name="Neiman D."/>
            <person name="Pearson M."/>
            <person name="Priest M."/>
            <person name="Roberts A."/>
            <person name="Saif S."/>
            <person name="Shea T."/>
            <person name="Sisk P."/>
            <person name="Sykes S."/>
            <person name="Wortman J."/>
            <person name="Nusbaum C."/>
            <person name="Birren B."/>
        </authorList>
    </citation>
    <scope>NUCLEOTIDE SEQUENCE [LARGE SCALE GENOMIC DNA]</scope>
    <source>
        <strain evidence="1 2">NIPH 758</strain>
    </source>
</reference>
<sequence>MFKQINLKISLTSSICVCLSLLAGCANNPDAREALKMAVMVRQE</sequence>
<proteinExistence type="predicted"/>
<organism evidence="1 2">
    <name type="scientific">Acinetobacter vivianii</name>
    <dbReference type="NCBI Taxonomy" id="1776742"/>
    <lineage>
        <taxon>Bacteria</taxon>
        <taxon>Pseudomonadati</taxon>
        <taxon>Pseudomonadota</taxon>
        <taxon>Gammaproteobacteria</taxon>
        <taxon>Moraxellales</taxon>
        <taxon>Moraxellaceae</taxon>
        <taxon>Acinetobacter</taxon>
    </lineage>
</organism>
<evidence type="ECO:0000313" key="2">
    <source>
        <dbReference type="Proteomes" id="UP000013049"/>
    </source>
</evidence>
<protein>
    <submittedName>
        <fullName evidence="1">Uncharacterized protein</fullName>
    </submittedName>
</protein>
<dbReference type="Proteomes" id="UP000013049">
    <property type="component" value="Unassembled WGS sequence"/>
</dbReference>
<dbReference type="EMBL" id="APPC01000018">
    <property type="protein sequence ID" value="ENU92015.1"/>
    <property type="molecule type" value="Genomic_DNA"/>
</dbReference>
<dbReference type="PATRIC" id="fig|1217712.3.peg.3003"/>
<dbReference type="PROSITE" id="PS51257">
    <property type="entry name" value="PROKAR_LIPOPROTEIN"/>
    <property type="match status" value="1"/>
</dbReference>
<evidence type="ECO:0000313" key="1">
    <source>
        <dbReference type="EMBL" id="ENU92015.1"/>
    </source>
</evidence>
<dbReference type="HOGENOM" id="CLU_3211185_0_0_6"/>
<accession>N8UX92</accession>
<name>N8UX92_9GAMM</name>
<comment type="caution">
    <text evidence="1">The sequence shown here is derived from an EMBL/GenBank/DDBJ whole genome shotgun (WGS) entry which is preliminary data.</text>
</comment>
<dbReference type="AlphaFoldDB" id="N8UX92"/>
<gene>
    <name evidence="1" type="ORF">F971_03108</name>
</gene>